<accession>A0AAD4XKE4</accession>
<organism evidence="1 2">
    <name type="scientific">Papaver atlanticum</name>
    <dbReference type="NCBI Taxonomy" id="357466"/>
    <lineage>
        <taxon>Eukaryota</taxon>
        <taxon>Viridiplantae</taxon>
        <taxon>Streptophyta</taxon>
        <taxon>Embryophyta</taxon>
        <taxon>Tracheophyta</taxon>
        <taxon>Spermatophyta</taxon>
        <taxon>Magnoliopsida</taxon>
        <taxon>Ranunculales</taxon>
        <taxon>Papaveraceae</taxon>
        <taxon>Papaveroideae</taxon>
        <taxon>Papaver</taxon>
    </lineage>
</organism>
<sequence>MNTVDATSPSLCLGTALSGVNLFTICHEFERFSTYLPDTKVVVSYGGVNIKIPNELLKNECPHVVLGTPGRYLHRPGTCEKMYRRSSR</sequence>
<name>A0AAD4XKE4_9MAGN</name>
<reference evidence="1" key="1">
    <citation type="submission" date="2022-04" db="EMBL/GenBank/DDBJ databases">
        <title>A functionally conserved STORR gene fusion in Papaver species that diverged 16.8 million years ago.</title>
        <authorList>
            <person name="Catania T."/>
        </authorList>
    </citation>
    <scope>NUCLEOTIDE SEQUENCE</scope>
    <source>
        <strain evidence="1">S-188037</strain>
    </source>
</reference>
<proteinExistence type="predicted"/>
<evidence type="ECO:0000313" key="2">
    <source>
        <dbReference type="Proteomes" id="UP001202328"/>
    </source>
</evidence>
<keyword evidence="2" id="KW-1185">Reference proteome</keyword>
<dbReference type="AlphaFoldDB" id="A0AAD4XKE4"/>
<evidence type="ECO:0000313" key="1">
    <source>
        <dbReference type="EMBL" id="KAI3922796.1"/>
    </source>
</evidence>
<protein>
    <submittedName>
        <fullName evidence="1">Uncharacterized protein</fullName>
    </submittedName>
</protein>
<gene>
    <name evidence="1" type="ORF">MKW98_006927</name>
</gene>
<dbReference type="Gene3D" id="3.40.50.300">
    <property type="entry name" value="P-loop containing nucleotide triphosphate hydrolases"/>
    <property type="match status" value="1"/>
</dbReference>
<comment type="caution">
    <text evidence="1">The sequence shown here is derived from an EMBL/GenBank/DDBJ whole genome shotgun (WGS) entry which is preliminary data.</text>
</comment>
<dbReference type="EMBL" id="JAJJMB010008592">
    <property type="protein sequence ID" value="KAI3922796.1"/>
    <property type="molecule type" value="Genomic_DNA"/>
</dbReference>
<dbReference type="Proteomes" id="UP001202328">
    <property type="component" value="Unassembled WGS sequence"/>
</dbReference>
<dbReference type="InterPro" id="IPR027417">
    <property type="entry name" value="P-loop_NTPase"/>
</dbReference>